<dbReference type="GO" id="GO:0005634">
    <property type="term" value="C:nucleus"/>
    <property type="evidence" value="ECO:0007669"/>
    <property type="project" value="UniProtKB-SubCell"/>
</dbReference>
<evidence type="ECO:0000313" key="12">
    <source>
        <dbReference type="Proteomes" id="UP001302367"/>
    </source>
</evidence>
<keyword evidence="12" id="KW-1185">Reference proteome</keyword>
<dbReference type="OrthoDB" id="5464at2759"/>
<dbReference type="InterPro" id="IPR036864">
    <property type="entry name" value="Zn2-C6_fun-type_DNA-bd_sf"/>
</dbReference>
<sequence length="758" mass="83872">MEDESAIDDEIIEPPEKRLRVPRRTPRACKQCRQAKIKCSGSMPCARCARRRDTCVFPSDEPHVSVPERYLKDLERRVARARLSQSSARNVGGFTGPSASSPPNVPNATQQEQEHNDGHGVIEAPNAQPENSRHGSRSLDALAEASSAAAAAVQIPVNSTDRSSSATVNENASGLLAIHNPLVSRTLPYVRDTCGRPRYLGPSSTWAFCRRALFLLGPHSPGTHDDSALLNNDGTAFRLRWETKTAVEPGDLNDLPAADYALYLYNSVKFRLGELFGIMDEASFMSHFERFHREPWQVATEQRLWFVEYLLILAYGKALLSHPGRSPVPGSDFAARAMALLPDAATLHEEGMHSIEVLALVALYFQSIDMRVTAYQYIGQALRLCYVEGIHLHIPDDVISPEFSLRCHKVFWVIYVLDRELSSLMGAITPGSEDDVAAFMAPERQNSILDKALMLRVRLSRLIATTCTTLYSVDESFGASFVKNTTWILHRLAEVSHEIESVVNALNQPSKTEMPHMLRRVMLSYHHCIVLATRPLIMWLLVLSLPPATSEPQQLATPISALLHASAESATTIILMLKSLTERGLLETFLPFQLEYAFASGMLLSILGSLLPSYIPDPSWSTTLNFILDEMTSKSNVVAPLRKAELEALHRLLDPVRTQEPLIVPGPNDSNMTMSWHTEEQQDGATTTQAAGSDNMTSLHEGETSTAADSNAFYMPWDPLYDMGQSGQPELMLELAAQLETNDFDPSFLLGPIEGNGL</sequence>
<dbReference type="PROSITE" id="PS00463">
    <property type="entry name" value="ZN2_CY6_FUNGAL_1"/>
    <property type="match status" value="1"/>
</dbReference>
<evidence type="ECO:0000313" key="10">
    <source>
        <dbReference type="EMBL" id="WPB02560.1"/>
    </source>
</evidence>
<proteinExistence type="predicted"/>
<gene>
    <name evidence="9" type="ORF">CB0940_05240</name>
    <name evidence="10" type="ORF">RHO25_007196</name>
</gene>
<dbReference type="PANTHER" id="PTHR47540:SF6">
    <property type="entry name" value="ZN(II)2CYS6 TRANSCRIPTION FACTOR (EUROFUNG)"/>
    <property type="match status" value="1"/>
</dbReference>
<dbReference type="GO" id="GO:0045944">
    <property type="term" value="P:positive regulation of transcription by RNA polymerase II"/>
    <property type="evidence" value="ECO:0007669"/>
    <property type="project" value="TreeGrafter"/>
</dbReference>
<dbReference type="PANTHER" id="PTHR47540">
    <property type="entry name" value="THIAMINE REPRESSIBLE GENES REGULATORY PROTEIN THI5"/>
    <property type="match status" value="1"/>
</dbReference>
<evidence type="ECO:0000256" key="5">
    <source>
        <dbReference type="ARBA" id="ARBA00023163"/>
    </source>
</evidence>
<dbReference type="SMART" id="SM00906">
    <property type="entry name" value="Fungal_trans"/>
    <property type="match status" value="1"/>
</dbReference>
<dbReference type="CDD" id="cd00067">
    <property type="entry name" value="GAL4"/>
    <property type="match status" value="1"/>
</dbReference>
<feature type="region of interest" description="Disordered" evidence="7">
    <location>
        <begin position="660"/>
        <end position="704"/>
    </location>
</feature>
<dbReference type="GO" id="GO:0006351">
    <property type="term" value="P:DNA-templated transcription"/>
    <property type="evidence" value="ECO:0007669"/>
    <property type="project" value="InterPro"/>
</dbReference>
<evidence type="ECO:0000256" key="7">
    <source>
        <dbReference type="SAM" id="MobiDB-lite"/>
    </source>
</evidence>
<dbReference type="GO" id="GO:0000981">
    <property type="term" value="F:DNA-binding transcription factor activity, RNA polymerase II-specific"/>
    <property type="evidence" value="ECO:0007669"/>
    <property type="project" value="InterPro"/>
</dbReference>
<dbReference type="Pfam" id="PF00172">
    <property type="entry name" value="Zn_clus"/>
    <property type="match status" value="1"/>
</dbReference>
<keyword evidence="3" id="KW-0805">Transcription regulation</keyword>
<dbReference type="AlphaFoldDB" id="A0A2G5HLW9"/>
<dbReference type="GO" id="GO:0043565">
    <property type="term" value="F:sequence-specific DNA binding"/>
    <property type="evidence" value="ECO:0007669"/>
    <property type="project" value="TreeGrafter"/>
</dbReference>
<feature type="region of interest" description="Disordered" evidence="7">
    <location>
        <begin position="82"/>
        <end position="143"/>
    </location>
</feature>
<evidence type="ECO:0000256" key="6">
    <source>
        <dbReference type="ARBA" id="ARBA00023242"/>
    </source>
</evidence>
<organism evidence="9 11">
    <name type="scientific">Cercospora beticola</name>
    <name type="common">Sugarbeet leaf spot fungus</name>
    <dbReference type="NCBI Taxonomy" id="122368"/>
    <lineage>
        <taxon>Eukaryota</taxon>
        <taxon>Fungi</taxon>
        <taxon>Dikarya</taxon>
        <taxon>Ascomycota</taxon>
        <taxon>Pezizomycotina</taxon>
        <taxon>Dothideomycetes</taxon>
        <taxon>Dothideomycetidae</taxon>
        <taxon>Mycosphaerellales</taxon>
        <taxon>Mycosphaerellaceae</taxon>
        <taxon>Cercospora</taxon>
    </lineage>
</organism>
<keyword evidence="5" id="KW-0804">Transcription</keyword>
<reference evidence="10 12" key="2">
    <citation type="submission" date="2023-09" db="EMBL/GenBank/DDBJ databases">
        <title>Complete-Gapless Cercospora beticola genome.</title>
        <authorList>
            <person name="Wyatt N.A."/>
            <person name="Spanner R.E."/>
            <person name="Bolton M.D."/>
        </authorList>
    </citation>
    <scope>NUCLEOTIDE SEQUENCE [LARGE SCALE GENOMIC DNA]</scope>
    <source>
        <strain evidence="10">Cb09-40</strain>
    </source>
</reference>
<dbReference type="SMART" id="SM00066">
    <property type="entry name" value="GAL4"/>
    <property type="match status" value="1"/>
</dbReference>
<evidence type="ECO:0000256" key="3">
    <source>
        <dbReference type="ARBA" id="ARBA00023015"/>
    </source>
</evidence>
<dbReference type="Proteomes" id="UP000230605">
    <property type="component" value="Chromosome 4"/>
</dbReference>
<dbReference type="Pfam" id="PF04082">
    <property type="entry name" value="Fungal_trans"/>
    <property type="match status" value="1"/>
</dbReference>
<dbReference type="PROSITE" id="PS50048">
    <property type="entry name" value="ZN2_CY6_FUNGAL_2"/>
    <property type="match status" value="1"/>
</dbReference>
<protein>
    <recommendedName>
        <fullName evidence="8">Zn(2)-C6 fungal-type domain-containing protein</fullName>
    </recommendedName>
</protein>
<evidence type="ECO:0000313" key="11">
    <source>
        <dbReference type="Proteomes" id="UP000230605"/>
    </source>
</evidence>
<feature type="compositionally biased region" description="Low complexity" evidence="7">
    <location>
        <begin position="97"/>
        <end position="108"/>
    </location>
</feature>
<comment type="subcellular location">
    <subcellularLocation>
        <location evidence="1">Nucleus</location>
    </subcellularLocation>
</comment>
<dbReference type="GO" id="GO:0008270">
    <property type="term" value="F:zinc ion binding"/>
    <property type="evidence" value="ECO:0007669"/>
    <property type="project" value="InterPro"/>
</dbReference>
<reference evidence="9 11" key="1">
    <citation type="submission" date="2015-10" db="EMBL/GenBank/DDBJ databases">
        <title>The cercosporin biosynthetic gene cluster was horizontally transferred to several fungal lineages and shown to be expanded in Cercospora beticola based on microsynteny with recipient genomes.</title>
        <authorList>
            <person name="De Jonge R."/>
            <person name="Ebert M.K."/>
            <person name="Suttle J.C."/>
            <person name="Jurick Ii W.M."/>
            <person name="Secor G.A."/>
            <person name="Thomma B.P."/>
            <person name="Van De Peer Y."/>
            <person name="Bolton M.D."/>
        </authorList>
    </citation>
    <scope>NUCLEOTIDE SEQUENCE [LARGE SCALE GENOMIC DNA]</scope>
    <source>
        <strain evidence="9 11">09-40</strain>
    </source>
</reference>
<dbReference type="SUPFAM" id="SSF57701">
    <property type="entry name" value="Zn2/Cys6 DNA-binding domain"/>
    <property type="match status" value="1"/>
</dbReference>
<dbReference type="InterPro" id="IPR007219">
    <property type="entry name" value="XnlR_reg_dom"/>
</dbReference>
<keyword evidence="6" id="KW-0539">Nucleus</keyword>
<evidence type="ECO:0000313" key="9">
    <source>
        <dbReference type="EMBL" id="PIA93212.1"/>
    </source>
</evidence>
<evidence type="ECO:0000256" key="4">
    <source>
        <dbReference type="ARBA" id="ARBA00023125"/>
    </source>
</evidence>
<dbReference type="Proteomes" id="UP001302367">
    <property type="component" value="Chromosome 4"/>
</dbReference>
<evidence type="ECO:0000256" key="2">
    <source>
        <dbReference type="ARBA" id="ARBA00022723"/>
    </source>
</evidence>
<dbReference type="Gene3D" id="4.10.240.10">
    <property type="entry name" value="Zn(2)-C6 fungal-type DNA-binding domain"/>
    <property type="match status" value="1"/>
</dbReference>
<dbReference type="EMBL" id="CP134187">
    <property type="protein sequence ID" value="WPB02560.1"/>
    <property type="molecule type" value="Genomic_DNA"/>
</dbReference>
<evidence type="ECO:0000259" key="8">
    <source>
        <dbReference type="PROSITE" id="PS50048"/>
    </source>
</evidence>
<feature type="domain" description="Zn(2)-C6 fungal-type" evidence="8">
    <location>
        <begin position="28"/>
        <end position="57"/>
    </location>
</feature>
<dbReference type="CDD" id="cd12148">
    <property type="entry name" value="fungal_TF_MHR"/>
    <property type="match status" value="1"/>
</dbReference>
<feature type="compositionally biased region" description="Polar residues" evidence="7">
    <location>
        <begin position="683"/>
        <end position="704"/>
    </location>
</feature>
<dbReference type="InterPro" id="IPR001138">
    <property type="entry name" value="Zn2Cys6_DnaBD"/>
</dbReference>
<evidence type="ECO:0000256" key="1">
    <source>
        <dbReference type="ARBA" id="ARBA00004123"/>
    </source>
</evidence>
<name>A0A2G5HLW9_CERBT</name>
<keyword evidence="2" id="KW-0479">Metal-binding</keyword>
<dbReference type="EMBL" id="LKMD01000105">
    <property type="protein sequence ID" value="PIA93212.1"/>
    <property type="molecule type" value="Genomic_DNA"/>
</dbReference>
<dbReference type="InterPro" id="IPR051711">
    <property type="entry name" value="Stress_Response_Reg"/>
</dbReference>
<accession>A0A2G5HLW9</accession>
<keyword evidence="4" id="KW-0238">DNA-binding</keyword>